<dbReference type="InterPro" id="IPR050725">
    <property type="entry name" value="CysQ/Inositol_MonoPase"/>
</dbReference>
<dbReference type="RefSeq" id="WP_377936643.1">
    <property type="nucleotide sequence ID" value="NZ_JBHUEA010000039.1"/>
</dbReference>
<dbReference type="EMBL" id="JBHUEA010000039">
    <property type="protein sequence ID" value="MFD1723025.1"/>
    <property type="molecule type" value="Genomic_DNA"/>
</dbReference>
<dbReference type="Proteomes" id="UP001597347">
    <property type="component" value="Unassembled WGS sequence"/>
</dbReference>
<reference evidence="7" key="1">
    <citation type="journal article" date="2019" name="Int. J. Syst. Evol. Microbiol.">
        <title>The Global Catalogue of Microorganisms (GCM) 10K type strain sequencing project: providing services to taxonomists for standard genome sequencing and annotation.</title>
        <authorList>
            <consortium name="The Broad Institute Genomics Platform"/>
            <consortium name="The Broad Institute Genome Sequencing Center for Infectious Disease"/>
            <person name="Wu L."/>
            <person name="Ma J."/>
        </authorList>
    </citation>
    <scope>NUCLEOTIDE SEQUENCE [LARGE SCALE GENOMIC DNA]</scope>
    <source>
        <strain evidence="7">CGMCC 1.12471</strain>
    </source>
</reference>
<accession>A0ABW4LJJ6</accession>
<dbReference type="SUPFAM" id="SSF56655">
    <property type="entry name" value="Carbohydrate phosphatase"/>
    <property type="match status" value="1"/>
</dbReference>
<name>A0ABW4LJJ6_9MICO</name>
<keyword evidence="7" id="KW-1185">Reference proteome</keyword>
<comment type="caution">
    <text evidence="6">The sequence shown here is derived from an EMBL/GenBank/DDBJ whole genome shotgun (WGS) entry which is preliminary data.</text>
</comment>
<evidence type="ECO:0000256" key="5">
    <source>
        <dbReference type="ARBA" id="ARBA00042530"/>
    </source>
</evidence>
<dbReference type="PANTHER" id="PTHR43028">
    <property type="entry name" value="3'(2'),5'-BISPHOSPHATE NUCLEOTIDASE 1"/>
    <property type="match status" value="1"/>
</dbReference>
<dbReference type="Gene3D" id="3.30.540.10">
    <property type="entry name" value="Fructose-1,6-Bisphosphatase, subunit A, domain 1"/>
    <property type="match status" value="1"/>
</dbReference>
<evidence type="ECO:0000256" key="1">
    <source>
        <dbReference type="ARBA" id="ARBA00001625"/>
    </source>
</evidence>
<evidence type="ECO:0000256" key="3">
    <source>
        <dbReference type="ARBA" id="ARBA00022842"/>
    </source>
</evidence>
<keyword evidence="2" id="KW-0479">Metal-binding</keyword>
<evidence type="ECO:0000256" key="4">
    <source>
        <dbReference type="ARBA" id="ARBA00041694"/>
    </source>
</evidence>
<dbReference type="PRINTS" id="PR00377">
    <property type="entry name" value="IMPHPHTASES"/>
</dbReference>
<dbReference type="InterPro" id="IPR020583">
    <property type="entry name" value="Inositol_monoP_metal-BS"/>
</dbReference>
<dbReference type="InterPro" id="IPR000760">
    <property type="entry name" value="Inositol_monophosphatase-like"/>
</dbReference>
<sequence>MTDDARLAAELAQRAADELVRLRAGTALTGRALKDAGDAAAHAPLVAALRDARPADAVLSEEAADDPARLDADRVWIVDPLDGTREFSEHRDDWAVHVALWTRTGGLAAGAVATGAGVRSTDDPRAAAADPAPVLAGERPLRLAVSRSRPPAVVDALVRRLGAEPVPMGSAGVKTMAVVDGTVDAYVHGGGQYEWDSAAPVAVARAAGLHTSRLDGSPLEYNRAEVWLPDLVVCPQPLAQHLLAAIAAGEEEEA</sequence>
<dbReference type="Gene3D" id="3.40.190.80">
    <property type="match status" value="1"/>
</dbReference>
<proteinExistence type="predicted"/>
<evidence type="ECO:0000313" key="7">
    <source>
        <dbReference type="Proteomes" id="UP001597347"/>
    </source>
</evidence>
<evidence type="ECO:0000313" key="6">
    <source>
        <dbReference type="EMBL" id="MFD1723025.1"/>
    </source>
</evidence>
<comment type="catalytic activity">
    <reaction evidence="1">
        <text>adenosine 3',5'-bisphosphate + H2O = AMP + phosphate</text>
        <dbReference type="Rhea" id="RHEA:10040"/>
        <dbReference type="ChEBI" id="CHEBI:15377"/>
        <dbReference type="ChEBI" id="CHEBI:43474"/>
        <dbReference type="ChEBI" id="CHEBI:58343"/>
        <dbReference type="ChEBI" id="CHEBI:456215"/>
        <dbReference type="EC" id="3.1.3.7"/>
    </reaction>
</comment>
<evidence type="ECO:0000256" key="2">
    <source>
        <dbReference type="ARBA" id="ARBA00022723"/>
    </source>
</evidence>
<dbReference type="PROSITE" id="PS00629">
    <property type="entry name" value="IMP_1"/>
    <property type="match status" value="1"/>
</dbReference>
<dbReference type="PANTHER" id="PTHR43028:SF5">
    <property type="entry name" value="3'(2'),5'-BISPHOSPHATE NUCLEOTIDASE 1"/>
    <property type="match status" value="1"/>
</dbReference>
<gene>
    <name evidence="6" type="ORF">ACFSBI_15855</name>
</gene>
<organism evidence="6 7">
    <name type="scientific">Amnibacterium endophyticum</name>
    <dbReference type="NCBI Taxonomy" id="2109337"/>
    <lineage>
        <taxon>Bacteria</taxon>
        <taxon>Bacillati</taxon>
        <taxon>Actinomycetota</taxon>
        <taxon>Actinomycetes</taxon>
        <taxon>Micrococcales</taxon>
        <taxon>Microbacteriaceae</taxon>
        <taxon>Amnibacterium</taxon>
    </lineage>
</organism>
<keyword evidence="3" id="KW-0460">Magnesium</keyword>
<dbReference type="Pfam" id="PF00459">
    <property type="entry name" value="Inositol_P"/>
    <property type="match status" value="2"/>
</dbReference>
<protein>
    <recommendedName>
        <fullName evidence="4">3'(2'),5-bisphosphonucleoside 3'(2')-phosphohydrolase</fullName>
    </recommendedName>
    <alternativeName>
        <fullName evidence="5">DPNPase</fullName>
    </alternativeName>
</protein>